<evidence type="ECO:0000259" key="2">
    <source>
        <dbReference type="Pfam" id="PF11008"/>
    </source>
</evidence>
<reference evidence="3 4" key="1">
    <citation type="submission" date="2019-03" db="EMBL/GenBank/DDBJ databases">
        <title>Genomic Encyclopedia of Type Strains, Phase IV (KMG-IV): sequencing the most valuable type-strain genomes for metagenomic binning, comparative biology and taxonomic classification.</title>
        <authorList>
            <person name="Goeker M."/>
        </authorList>
    </citation>
    <scope>NUCLEOTIDE SEQUENCE [LARGE SCALE GENOMIC DNA]</scope>
    <source>
        <strain evidence="3 4">DSM 7445</strain>
    </source>
</reference>
<sequence>MRFIQMLVLSLAVVLTGCASGVKHKDMQASIPALKADQGRIYFYRSASMLGAALQPDINLDGKVVGESKPGGFFFVDTNVGNHEVATSTEVEKKLTFTLDKGEVKYVKTSPSFGVMVGRIVPELVNAAEAQNEISDLSYTGTLAASK</sequence>
<comment type="caution">
    <text evidence="3">The sequence shown here is derived from an EMBL/GenBank/DDBJ whole genome shotgun (WGS) entry which is preliminary data.</text>
</comment>
<evidence type="ECO:0000313" key="3">
    <source>
        <dbReference type="EMBL" id="TCS36794.1"/>
    </source>
</evidence>
<dbReference type="InterPro" id="IPR016596">
    <property type="entry name" value="UCP012335"/>
</dbReference>
<dbReference type="InterPro" id="IPR022548">
    <property type="entry name" value="DUF2846"/>
</dbReference>
<dbReference type="PIRSF" id="PIRSF012335">
    <property type="entry name" value="UCP012335"/>
    <property type="match status" value="1"/>
</dbReference>
<organism evidence="3 4">
    <name type="scientific">Paucimonas lemoignei</name>
    <name type="common">Pseudomonas lemoignei</name>
    <dbReference type="NCBI Taxonomy" id="29443"/>
    <lineage>
        <taxon>Bacteria</taxon>
        <taxon>Pseudomonadati</taxon>
        <taxon>Pseudomonadota</taxon>
        <taxon>Betaproteobacteria</taxon>
        <taxon>Burkholderiales</taxon>
        <taxon>Burkholderiaceae</taxon>
        <taxon>Paucimonas</taxon>
    </lineage>
</organism>
<dbReference type="EMBL" id="SLZQ01000005">
    <property type="protein sequence ID" value="TCS36794.1"/>
    <property type="molecule type" value="Genomic_DNA"/>
</dbReference>
<accession>A0A4R3HVJ8</accession>
<feature type="chain" id="PRO_5020927637" evidence="1">
    <location>
        <begin position="20"/>
        <end position="147"/>
    </location>
</feature>
<dbReference type="RefSeq" id="WP_132258525.1">
    <property type="nucleotide sequence ID" value="NZ_SLZQ01000005.1"/>
</dbReference>
<feature type="domain" description="DUF2846" evidence="2">
    <location>
        <begin position="36"/>
        <end position="114"/>
    </location>
</feature>
<evidence type="ECO:0000313" key="4">
    <source>
        <dbReference type="Proteomes" id="UP000295382"/>
    </source>
</evidence>
<dbReference type="OrthoDB" id="8775745at2"/>
<proteinExistence type="predicted"/>
<evidence type="ECO:0000256" key="1">
    <source>
        <dbReference type="SAM" id="SignalP"/>
    </source>
</evidence>
<dbReference type="AlphaFoldDB" id="A0A4R3HVJ8"/>
<name>A0A4R3HVJ8_PAULE</name>
<gene>
    <name evidence="3" type="ORF">EDC30_10513</name>
</gene>
<protein>
    <submittedName>
        <fullName evidence="3">Uncharacterized protein DUF2846</fullName>
    </submittedName>
</protein>
<dbReference type="Pfam" id="PF11008">
    <property type="entry name" value="DUF2846"/>
    <property type="match status" value="1"/>
</dbReference>
<dbReference type="PROSITE" id="PS51257">
    <property type="entry name" value="PROKAR_LIPOPROTEIN"/>
    <property type="match status" value="1"/>
</dbReference>
<feature type="signal peptide" evidence="1">
    <location>
        <begin position="1"/>
        <end position="19"/>
    </location>
</feature>
<dbReference type="Proteomes" id="UP000295382">
    <property type="component" value="Unassembled WGS sequence"/>
</dbReference>
<keyword evidence="4" id="KW-1185">Reference proteome</keyword>
<keyword evidence="1" id="KW-0732">Signal</keyword>